<evidence type="ECO:0000256" key="1">
    <source>
        <dbReference type="ARBA" id="ARBA00004370"/>
    </source>
</evidence>
<dbReference type="InterPro" id="IPR011024">
    <property type="entry name" value="G_crystallin-like"/>
</dbReference>
<proteinExistence type="inferred from homology"/>
<dbReference type="PROSITE" id="PS51257">
    <property type="entry name" value="PROKAR_LIPOPROTEIN"/>
    <property type="match status" value="1"/>
</dbReference>
<dbReference type="Pfam" id="PF00030">
    <property type="entry name" value="Crystall"/>
    <property type="match status" value="1"/>
</dbReference>
<dbReference type="SUPFAM" id="SSF49695">
    <property type="entry name" value="gamma-Crystallin-like"/>
    <property type="match status" value="1"/>
</dbReference>
<dbReference type="Pfam" id="PF05433">
    <property type="entry name" value="Rick_17kDa_Anti"/>
    <property type="match status" value="1"/>
</dbReference>
<evidence type="ECO:0000256" key="2">
    <source>
        <dbReference type="ARBA" id="ARBA00009646"/>
    </source>
</evidence>
<evidence type="ECO:0000313" key="7">
    <source>
        <dbReference type="EMBL" id="NUZ04246.1"/>
    </source>
</evidence>
<evidence type="ECO:0000259" key="6">
    <source>
        <dbReference type="PROSITE" id="PS50915"/>
    </source>
</evidence>
<dbReference type="PANTHER" id="PTHR35603">
    <property type="match status" value="1"/>
</dbReference>
<reference evidence="7 8" key="1">
    <citation type="submission" date="2020-06" db="EMBL/GenBank/DDBJ databases">
        <title>Schlegella sp. ID0723 isolated from air conditioner.</title>
        <authorList>
            <person name="Kim D.Y."/>
            <person name="Kim D.-U."/>
        </authorList>
    </citation>
    <scope>NUCLEOTIDE SEQUENCE [LARGE SCALE GENOMIC DNA]</scope>
    <source>
        <strain evidence="7 8">ID0723</strain>
    </source>
</reference>
<comment type="similarity">
    <text evidence="2">Belongs to the beta/gamma-crystallin family.</text>
</comment>
<dbReference type="AlphaFoldDB" id="A0A7Y6NJB7"/>
<keyword evidence="8" id="KW-1185">Reference proteome</keyword>
<dbReference type="RefSeq" id="WP_176065052.1">
    <property type="nucleotide sequence ID" value="NZ_JABWMJ010000001.1"/>
</dbReference>
<evidence type="ECO:0000256" key="4">
    <source>
        <dbReference type="ARBA" id="ARBA00023136"/>
    </source>
</evidence>
<protein>
    <submittedName>
        <fullName evidence="7">Beta/gamma crystallin family protein</fullName>
    </submittedName>
</protein>
<dbReference type="Gene3D" id="2.60.20.10">
    <property type="entry name" value="Crystallins"/>
    <property type="match status" value="1"/>
</dbReference>
<dbReference type="PROSITE" id="PS50915">
    <property type="entry name" value="CRYSTALLIN_BETA_GAMMA"/>
    <property type="match status" value="1"/>
</dbReference>
<feature type="signal peptide" evidence="5">
    <location>
        <begin position="1"/>
        <end position="23"/>
    </location>
</feature>
<name>A0A7Y6NJB7_9BURK</name>
<organism evidence="7 8">
    <name type="scientific">Piscinibacter koreensis</name>
    <dbReference type="NCBI Taxonomy" id="2742824"/>
    <lineage>
        <taxon>Bacteria</taxon>
        <taxon>Pseudomonadati</taxon>
        <taxon>Pseudomonadota</taxon>
        <taxon>Betaproteobacteria</taxon>
        <taxon>Burkholderiales</taxon>
        <taxon>Sphaerotilaceae</taxon>
        <taxon>Piscinibacter</taxon>
    </lineage>
</organism>
<dbReference type="EMBL" id="JABWMJ010000001">
    <property type="protein sequence ID" value="NUZ04246.1"/>
    <property type="molecule type" value="Genomic_DNA"/>
</dbReference>
<comment type="caution">
    <text evidence="7">The sequence shown here is derived from an EMBL/GenBank/DDBJ whole genome shotgun (WGS) entry which is preliminary data.</text>
</comment>
<evidence type="ECO:0000256" key="3">
    <source>
        <dbReference type="ARBA" id="ARBA00022737"/>
    </source>
</evidence>
<keyword evidence="3" id="KW-0677">Repeat</keyword>
<keyword evidence="4" id="KW-0472">Membrane</keyword>
<evidence type="ECO:0000256" key="5">
    <source>
        <dbReference type="SAM" id="SignalP"/>
    </source>
</evidence>
<comment type="subcellular location">
    <subcellularLocation>
        <location evidence="1">Membrane</location>
    </subcellularLocation>
</comment>
<dbReference type="SMART" id="SM00247">
    <property type="entry name" value="XTALbg"/>
    <property type="match status" value="1"/>
</dbReference>
<sequence length="266" mass="28840">MLTPALKPLVAAAALAACAHASAQITFYEKEGFRGDAFTTSREVRDLTRENFNDKASSAVVDRGRWEVCEDARFGGRCAVLRRGSYDSMRDLGLHNQISSVRPVSDNRRYDNEAPAPLASPNYEYRRRPNERTYEAQVTSARAVVGPPEQRCWVERQPGERPDLNVGGGVIGGVLGGILGHQIGGGGGKTAATIGGALGGAALGANVDRIRDRDSGREVRRCESSARGNPEYWDVTYNYKGVEHRVQMASPPGRTIAVNARGEPRE</sequence>
<dbReference type="Proteomes" id="UP000529637">
    <property type="component" value="Unassembled WGS sequence"/>
</dbReference>
<dbReference type="InterPro" id="IPR001064">
    <property type="entry name" value="Beta/gamma_crystallin"/>
</dbReference>
<gene>
    <name evidence="7" type="ORF">HQN59_00585</name>
</gene>
<dbReference type="GO" id="GO:0019867">
    <property type="term" value="C:outer membrane"/>
    <property type="evidence" value="ECO:0007669"/>
    <property type="project" value="InterPro"/>
</dbReference>
<dbReference type="PANTHER" id="PTHR35603:SF2">
    <property type="entry name" value="OUTER MEMBRANE LIPOPROTEIN"/>
    <property type="match status" value="1"/>
</dbReference>
<feature type="domain" description="Beta/gamma crystallin 'Greek key'" evidence="6">
    <location>
        <begin position="64"/>
        <end position="105"/>
    </location>
</feature>
<keyword evidence="5" id="KW-0732">Signal</keyword>
<feature type="chain" id="PRO_5030839120" evidence="5">
    <location>
        <begin position="24"/>
        <end position="266"/>
    </location>
</feature>
<evidence type="ECO:0000313" key="8">
    <source>
        <dbReference type="Proteomes" id="UP000529637"/>
    </source>
</evidence>
<accession>A0A7Y6NJB7</accession>
<dbReference type="InterPro" id="IPR051407">
    <property type="entry name" value="Bact_OM_lipoprot/Surf_antigen"/>
</dbReference>
<dbReference type="InterPro" id="IPR008816">
    <property type="entry name" value="Gly_zipper_2TM_dom"/>
</dbReference>